<evidence type="ECO:0000313" key="2">
    <source>
        <dbReference type="Proteomes" id="UP000064007"/>
    </source>
</evidence>
<dbReference type="HOGENOM" id="CLU_185250_0_0_4"/>
<keyword evidence="2" id="KW-1185">Reference proteome</keyword>
<organism evidence="1 2">
    <name type="scientific">Candidatus Methylopumilus planktonicus</name>
    <dbReference type="NCBI Taxonomy" id="1581557"/>
    <lineage>
        <taxon>Bacteria</taxon>
        <taxon>Pseudomonadati</taxon>
        <taxon>Pseudomonadota</taxon>
        <taxon>Betaproteobacteria</taxon>
        <taxon>Nitrosomonadales</taxon>
        <taxon>Methylophilaceae</taxon>
        <taxon>Candidatus Methylopumilus</taxon>
    </lineage>
</organism>
<dbReference type="Proteomes" id="UP000064007">
    <property type="component" value="Chromosome 1"/>
</dbReference>
<reference evidence="2" key="1">
    <citation type="submission" date="2014-12" db="EMBL/GenBank/DDBJ databases">
        <authorList>
            <person name="Salcher M.M."/>
        </authorList>
    </citation>
    <scope>NUCLEOTIDE SEQUENCE [LARGE SCALE GENOMIC DNA]</scope>
    <source>
        <strain evidence="2">MMS-10A-171</strain>
    </source>
</reference>
<sequence>MITVKLIKGSDFEVMVESNSITHHKVHVSNDFYKLLTDGKFSCEYLIQASFEFLLERESNNSILSQFDLKVISHYFPEYEKEIKKRLKA</sequence>
<gene>
    <name evidence="1" type="ORF">BN1208_0486</name>
</gene>
<accession>A0A0D6EVU7</accession>
<dbReference type="AlphaFoldDB" id="A0A0D6EVU7"/>
<dbReference type="EMBL" id="LN827929">
    <property type="protein sequence ID" value="CEZ19378.1"/>
    <property type="molecule type" value="Genomic_DNA"/>
</dbReference>
<evidence type="ECO:0000313" key="1">
    <source>
        <dbReference type="EMBL" id="CEZ19378.1"/>
    </source>
</evidence>
<name>A0A0D6EVU7_9PROT</name>
<dbReference type="KEGG" id="mbat:BN1208_0486"/>
<proteinExistence type="predicted"/>
<dbReference type="STRING" id="1581557.BN1208_0486"/>
<protein>
    <submittedName>
        <fullName evidence="1">Uncharacterized protein</fullName>
    </submittedName>
</protein>